<evidence type="ECO:0008006" key="4">
    <source>
        <dbReference type="Google" id="ProtNLM"/>
    </source>
</evidence>
<dbReference type="AlphaFoldDB" id="A0A211ZTZ3"/>
<accession>A0A211ZTZ3</accession>
<proteinExistence type="predicted"/>
<sequence>MSLAPLSAGPMAGLALALSALQPAPAAAQAESPCAPYEIVAAALNERYHEAPVARMLSDRGFVIEVLASDDGASFTVLGIQPTGSACVLATGSAFTLVSPAATPVPGTGA</sequence>
<reference evidence="3" key="1">
    <citation type="submission" date="2017-05" db="EMBL/GenBank/DDBJ databases">
        <authorList>
            <person name="Macchi M."/>
            <person name="Festa S."/>
            <person name="Coppotelli B.M."/>
            <person name="Morelli I.S."/>
        </authorList>
    </citation>
    <scope>NUCLEOTIDE SEQUENCE [LARGE SCALE GENOMIC DNA]</scope>
    <source>
        <strain evidence="3">I</strain>
    </source>
</reference>
<feature type="chain" id="PRO_5012894301" description="PepSY domain-containing protein" evidence="1">
    <location>
        <begin position="29"/>
        <end position="110"/>
    </location>
</feature>
<feature type="signal peptide" evidence="1">
    <location>
        <begin position="1"/>
        <end position="28"/>
    </location>
</feature>
<gene>
    <name evidence="2" type="ORF">BWR60_03025</name>
</gene>
<evidence type="ECO:0000256" key="1">
    <source>
        <dbReference type="SAM" id="SignalP"/>
    </source>
</evidence>
<dbReference type="OrthoDB" id="9810895at2"/>
<comment type="caution">
    <text evidence="2">The sequence shown here is derived from an EMBL/GenBank/DDBJ whole genome shotgun (WGS) entry which is preliminary data.</text>
</comment>
<keyword evidence="3" id="KW-1185">Reference proteome</keyword>
<dbReference type="STRING" id="1122125.GCA_000423185_02951"/>
<name>A0A211ZTZ3_9PROT</name>
<evidence type="ECO:0000313" key="2">
    <source>
        <dbReference type="EMBL" id="OWJ68735.1"/>
    </source>
</evidence>
<protein>
    <recommendedName>
        <fullName evidence="4">PepSY domain-containing protein</fullName>
    </recommendedName>
</protein>
<dbReference type="Proteomes" id="UP000196655">
    <property type="component" value="Unassembled WGS sequence"/>
</dbReference>
<dbReference type="RefSeq" id="WP_088149526.1">
    <property type="nucleotide sequence ID" value="NZ_NHON01000003.1"/>
</dbReference>
<dbReference type="EMBL" id="NHON01000003">
    <property type="protein sequence ID" value="OWJ68735.1"/>
    <property type="molecule type" value="Genomic_DNA"/>
</dbReference>
<evidence type="ECO:0000313" key="3">
    <source>
        <dbReference type="Proteomes" id="UP000196655"/>
    </source>
</evidence>
<keyword evidence="1" id="KW-0732">Signal</keyword>
<organism evidence="2 3">
    <name type="scientific">Inquilinus limosus</name>
    <dbReference type="NCBI Taxonomy" id="171674"/>
    <lineage>
        <taxon>Bacteria</taxon>
        <taxon>Pseudomonadati</taxon>
        <taxon>Pseudomonadota</taxon>
        <taxon>Alphaproteobacteria</taxon>
        <taxon>Rhodospirillales</taxon>
        <taxon>Rhodospirillaceae</taxon>
        <taxon>Inquilinus</taxon>
    </lineage>
</organism>